<reference evidence="3" key="1">
    <citation type="submission" date="2016-04" db="EMBL/GenBank/DDBJ databases">
        <authorList>
            <person name="Nguyen H.D."/>
            <person name="Samba Siva P."/>
            <person name="Cullis J."/>
            <person name="Levesque C.A."/>
            <person name="Hambleton S."/>
        </authorList>
    </citation>
    <scope>NUCLEOTIDE SEQUENCE</scope>
    <source>
        <strain evidence="3">DAOMC 236426</strain>
    </source>
</reference>
<dbReference type="PROSITE" id="PS50166">
    <property type="entry name" value="IMPORTIN_B_NT"/>
    <property type="match status" value="1"/>
</dbReference>
<dbReference type="InterPro" id="IPR011989">
    <property type="entry name" value="ARM-like"/>
</dbReference>
<gene>
    <name evidence="3" type="ORF">A4X06_0g7758</name>
</gene>
<dbReference type="Gene3D" id="1.25.10.10">
    <property type="entry name" value="Leucine-rich Repeat Variant"/>
    <property type="match status" value="1"/>
</dbReference>
<evidence type="ECO:0000313" key="4">
    <source>
        <dbReference type="Proteomes" id="UP000077684"/>
    </source>
</evidence>
<comment type="caution">
    <text evidence="3">The sequence shown here is derived from an EMBL/GenBank/DDBJ whole genome shotgun (WGS) entry which is preliminary data.</text>
</comment>
<dbReference type="SMART" id="SM00913">
    <property type="entry name" value="IBN_N"/>
    <property type="match status" value="1"/>
</dbReference>
<dbReference type="Proteomes" id="UP000077684">
    <property type="component" value="Unassembled WGS sequence"/>
</dbReference>
<evidence type="ECO:0000313" key="3">
    <source>
        <dbReference type="EMBL" id="KAE8240879.1"/>
    </source>
</evidence>
<dbReference type="GO" id="GO:0005737">
    <property type="term" value="C:cytoplasm"/>
    <property type="evidence" value="ECO:0007669"/>
    <property type="project" value="TreeGrafter"/>
</dbReference>
<dbReference type="GO" id="GO:0000056">
    <property type="term" value="P:ribosomal small subunit export from nucleus"/>
    <property type="evidence" value="ECO:0007669"/>
    <property type="project" value="TreeGrafter"/>
</dbReference>
<dbReference type="InterPro" id="IPR001494">
    <property type="entry name" value="Importin-beta_N"/>
</dbReference>
<dbReference type="GO" id="GO:0006611">
    <property type="term" value="P:protein export from nucleus"/>
    <property type="evidence" value="ECO:0007669"/>
    <property type="project" value="InterPro"/>
</dbReference>
<dbReference type="AlphaFoldDB" id="A0A8X7ML82"/>
<dbReference type="GO" id="GO:0000055">
    <property type="term" value="P:ribosomal large subunit export from nucleus"/>
    <property type="evidence" value="ECO:0007669"/>
    <property type="project" value="TreeGrafter"/>
</dbReference>
<dbReference type="SUPFAM" id="SSF48371">
    <property type="entry name" value="ARM repeat"/>
    <property type="match status" value="1"/>
</dbReference>
<accession>A0A8X7ML82</accession>
<comment type="similarity">
    <text evidence="1">Belongs to the exportin family.</text>
</comment>
<dbReference type="GO" id="GO:0005634">
    <property type="term" value="C:nucleus"/>
    <property type="evidence" value="ECO:0007669"/>
    <property type="project" value="TreeGrafter"/>
</dbReference>
<dbReference type="InterPro" id="IPR045065">
    <property type="entry name" value="XPO1/5"/>
</dbReference>
<dbReference type="EMBL" id="LWDE02001446">
    <property type="protein sequence ID" value="KAE8240879.1"/>
    <property type="molecule type" value="Genomic_DNA"/>
</dbReference>
<dbReference type="GO" id="GO:0031267">
    <property type="term" value="F:small GTPase binding"/>
    <property type="evidence" value="ECO:0007669"/>
    <property type="project" value="InterPro"/>
</dbReference>
<proteinExistence type="inferred from homology"/>
<evidence type="ECO:0000259" key="2">
    <source>
        <dbReference type="PROSITE" id="PS50166"/>
    </source>
</evidence>
<dbReference type="PANTHER" id="PTHR11223:SF2">
    <property type="entry name" value="EXPORTIN-1"/>
    <property type="match status" value="1"/>
</dbReference>
<protein>
    <recommendedName>
        <fullName evidence="2">Importin N-terminal domain-containing protein</fullName>
    </recommendedName>
</protein>
<dbReference type="GO" id="GO:0005049">
    <property type="term" value="F:nuclear export signal receptor activity"/>
    <property type="evidence" value="ECO:0007669"/>
    <property type="project" value="InterPro"/>
</dbReference>
<sequence length="137" mass="15472">MEAILDFSTDLDVSVLDRVVTVMFASTGAEQKQAQTVLAQFQEHPDAWQRVPTILSTSDNSQTKYLSLQILDKLISTRWKTLPQDQQLGIRNFIVEIIVSLTSKEDSLKKEKTLINKLDTTLIAVSSLQSAKENEYK</sequence>
<organism evidence="3 4">
    <name type="scientific">Tilletia controversa</name>
    <name type="common">dwarf bunt fungus</name>
    <dbReference type="NCBI Taxonomy" id="13291"/>
    <lineage>
        <taxon>Eukaryota</taxon>
        <taxon>Fungi</taxon>
        <taxon>Dikarya</taxon>
        <taxon>Basidiomycota</taxon>
        <taxon>Ustilaginomycotina</taxon>
        <taxon>Exobasidiomycetes</taxon>
        <taxon>Tilletiales</taxon>
        <taxon>Tilletiaceae</taxon>
        <taxon>Tilletia</taxon>
    </lineage>
</organism>
<feature type="domain" description="Importin N-terminal" evidence="2">
    <location>
        <begin position="34"/>
        <end position="100"/>
    </location>
</feature>
<reference evidence="3" key="2">
    <citation type="journal article" date="2019" name="IMA Fungus">
        <title>Genome sequencing and comparison of five Tilletia species to identify candidate genes for the detection of regulated species infecting wheat.</title>
        <authorList>
            <person name="Nguyen H.D.T."/>
            <person name="Sultana T."/>
            <person name="Kesanakurti P."/>
            <person name="Hambleton S."/>
        </authorList>
    </citation>
    <scope>NUCLEOTIDE SEQUENCE</scope>
    <source>
        <strain evidence="3">DAOMC 236426</strain>
    </source>
</reference>
<dbReference type="InterPro" id="IPR016024">
    <property type="entry name" value="ARM-type_fold"/>
</dbReference>
<dbReference type="PANTHER" id="PTHR11223">
    <property type="entry name" value="EXPORTIN 1/5"/>
    <property type="match status" value="1"/>
</dbReference>
<name>A0A8X7ML82_9BASI</name>
<dbReference type="Pfam" id="PF03810">
    <property type="entry name" value="IBN_N"/>
    <property type="match status" value="1"/>
</dbReference>
<evidence type="ECO:0000256" key="1">
    <source>
        <dbReference type="ARBA" id="ARBA00009466"/>
    </source>
</evidence>
<keyword evidence="4" id="KW-1185">Reference proteome</keyword>